<evidence type="ECO:0000256" key="1">
    <source>
        <dbReference type="SAM" id="SignalP"/>
    </source>
</evidence>
<keyword evidence="1" id="KW-0732">Signal</keyword>
<evidence type="ECO:0000313" key="2">
    <source>
        <dbReference type="EMBL" id="PON39889.1"/>
    </source>
</evidence>
<dbReference type="Proteomes" id="UP000237105">
    <property type="component" value="Unassembled WGS sequence"/>
</dbReference>
<proteinExistence type="predicted"/>
<name>A0A2P5ATN3_PARAD</name>
<reference evidence="3" key="1">
    <citation type="submission" date="2016-06" db="EMBL/GenBank/DDBJ databases">
        <title>Parallel loss of symbiosis genes in relatives of nitrogen-fixing non-legume Parasponia.</title>
        <authorList>
            <person name="Van Velzen R."/>
            <person name="Holmer R."/>
            <person name="Bu F."/>
            <person name="Rutten L."/>
            <person name="Van Zeijl A."/>
            <person name="Liu W."/>
            <person name="Santuari L."/>
            <person name="Cao Q."/>
            <person name="Sharma T."/>
            <person name="Shen D."/>
            <person name="Roswanjaya Y."/>
            <person name="Wardhani T."/>
            <person name="Kalhor M.S."/>
            <person name="Jansen J."/>
            <person name="Van den Hoogen J."/>
            <person name="Gungor B."/>
            <person name="Hartog M."/>
            <person name="Hontelez J."/>
            <person name="Verver J."/>
            <person name="Yang W.-C."/>
            <person name="Schijlen E."/>
            <person name="Repin R."/>
            <person name="Schilthuizen M."/>
            <person name="Schranz E."/>
            <person name="Heidstra R."/>
            <person name="Miyata K."/>
            <person name="Fedorova E."/>
            <person name="Kohlen W."/>
            <person name="Bisseling T."/>
            <person name="Smit S."/>
            <person name="Geurts R."/>
        </authorList>
    </citation>
    <scope>NUCLEOTIDE SEQUENCE [LARGE SCALE GENOMIC DNA]</scope>
    <source>
        <strain evidence="3">cv. WU1-14</strain>
    </source>
</reference>
<organism evidence="2 3">
    <name type="scientific">Parasponia andersonii</name>
    <name type="common">Sponia andersonii</name>
    <dbReference type="NCBI Taxonomy" id="3476"/>
    <lineage>
        <taxon>Eukaryota</taxon>
        <taxon>Viridiplantae</taxon>
        <taxon>Streptophyta</taxon>
        <taxon>Embryophyta</taxon>
        <taxon>Tracheophyta</taxon>
        <taxon>Spermatophyta</taxon>
        <taxon>Magnoliopsida</taxon>
        <taxon>eudicotyledons</taxon>
        <taxon>Gunneridae</taxon>
        <taxon>Pentapetalae</taxon>
        <taxon>rosids</taxon>
        <taxon>fabids</taxon>
        <taxon>Rosales</taxon>
        <taxon>Cannabaceae</taxon>
        <taxon>Parasponia</taxon>
    </lineage>
</organism>
<dbReference type="AlphaFoldDB" id="A0A2P5ATN3"/>
<keyword evidence="3" id="KW-1185">Reference proteome</keyword>
<sequence>MIVSQKPFILSLLLVLIAQASAQSSIHEFCGNVNVNHTDSGDFQAVLDQFLSAISTSSDGFSNSSCFQNIFGVYSIGLCRGDLDPLTLPKLPQSV</sequence>
<feature type="chain" id="PRO_5015203199" description="Gnk2-like domain containing protein" evidence="1">
    <location>
        <begin position="23"/>
        <end position="95"/>
    </location>
</feature>
<feature type="signal peptide" evidence="1">
    <location>
        <begin position="1"/>
        <end position="22"/>
    </location>
</feature>
<comment type="caution">
    <text evidence="2">The sequence shown here is derived from an EMBL/GenBank/DDBJ whole genome shotgun (WGS) entry which is preliminary data.</text>
</comment>
<evidence type="ECO:0008006" key="4">
    <source>
        <dbReference type="Google" id="ProtNLM"/>
    </source>
</evidence>
<dbReference type="EMBL" id="JXTB01000452">
    <property type="protein sequence ID" value="PON39889.1"/>
    <property type="molecule type" value="Genomic_DNA"/>
</dbReference>
<protein>
    <recommendedName>
        <fullName evidence="4">Gnk2-like domain containing protein</fullName>
    </recommendedName>
</protein>
<gene>
    <name evidence="2" type="ORF">PanWU01x14_301460</name>
</gene>
<evidence type="ECO:0000313" key="3">
    <source>
        <dbReference type="Proteomes" id="UP000237105"/>
    </source>
</evidence>
<accession>A0A2P5ATN3</accession>